<reference evidence="1" key="1">
    <citation type="submission" date="2018-05" db="EMBL/GenBank/DDBJ databases">
        <authorList>
            <person name="Lanie J.A."/>
            <person name="Ng W.-L."/>
            <person name="Kazmierczak K.M."/>
            <person name="Andrzejewski T.M."/>
            <person name="Davidsen T.M."/>
            <person name="Wayne K.J."/>
            <person name="Tettelin H."/>
            <person name="Glass J.I."/>
            <person name="Rusch D."/>
            <person name="Podicherti R."/>
            <person name="Tsui H.-C.T."/>
            <person name="Winkler M.E."/>
        </authorList>
    </citation>
    <scope>NUCLEOTIDE SEQUENCE</scope>
</reference>
<sequence>GERYAIRIMSKGDSYKVKLGRDSIGEKKNAALDAVFFASNKIEDIGTHDYHMRFNLNTAIFENATDGKVTMRNAFAGELMTRESGASAYAKRLIISNPIELTNSITKVKVNHINHGMYSTSNNVQISGVKSGVTTTLNGSITKDSTKLVLTSFAGFSSGSTHAGSGTIHVKIDNELFAGTLSGSTLTVSGRGYTDYGTTSAVSTPHSDGATVELYMLYGTYLNEINKTHTAIADIEMDSYTVSITTAPTVTGSSTTLQAGGTDVFASENVRYELFKTYVPTLELTGTAISAKVRQTTGTSPGGSETSFTTTTKAKAFPIALNQEYTLENTAIIASPPNETNEMNSLRSFFLDLTLTSDDPFMSPVIDMTAPAVICIANRLDNVDSSSDVYPTTDYKASTEPVGDSNTAIYLTKPSQLENTATGIKLFLDVHKPATSEIKAMYRVLPSEGEDDIRNIPFTFFNAGAAAGDGLPDSEVATTAQDISDFVEYKYTAGINDFGAGAELTDFQQFQIKLVMQGTNAAAPPRIMNLRGIALAT</sequence>
<gene>
    <name evidence="1" type="ORF">METZ01_LOCUS209238</name>
</gene>
<organism evidence="1">
    <name type="scientific">marine metagenome</name>
    <dbReference type="NCBI Taxonomy" id="408172"/>
    <lineage>
        <taxon>unclassified sequences</taxon>
        <taxon>metagenomes</taxon>
        <taxon>ecological metagenomes</taxon>
    </lineage>
</organism>
<feature type="non-terminal residue" evidence="1">
    <location>
        <position position="1"/>
    </location>
</feature>
<evidence type="ECO:0000313" key="1">
    <source>
        <dbReference type="EMBL" id="SVB56384.1"/>
    </source>
</evidence>
<dbReference type="EMBL" id="UINC01047290">
    <property type="protein sequence ID" value="SVB56384.1"/>
    <property type="molecule type" value="Genomic_DNA"/>
</dbReference>
<name>A0A382F1Z6_9ZZZZ</name>
<protein>
    <submittedName>
        <fullName evidence="1">Uncharacterized protein</fullName>
    </submittedName>
</protein>
<dbReference type="AlphaFoldDB" id="A0A382F1Z6"/>
<accession>A0A382F1Z6</accession>
<proteinExistence type="predicted"/>